<dbReference type="AlphaFoldDB" id="A0A917RW33"/>
<keyword evidence="2" id="KW-1185">Reference proteome</keyword>
<dbReference type="RefSeq" id="WP_058852920.1">
    <property type="nucleotide sequence ID" value="NZ_BMMH01000021.1"/>
</dbReference>
<dbReference type="Proteomes" id="UP000638263">
    <property type="component" value="Unassembled WGS sequence"/>
</dbReference>
<evidence type="ECO:0000313" key="1">
    <source>
        <dbReference type="EMBL" id="GGL38508.1"/>
    </source>
</evidence>
<dbReference type="EMBL" id="BMMH01000021">
    <property type="protein sequence ID" value="GGL38508.1"/>
    <property type="molecule type" value="Genomic_DNA"/>
</dbReference>
<organism evidence="1 2">
    <name type="scientific">Nocardia jinanensis</name>
    <dbReference type="NCBI Taxonomy" id="382504"/>
    <lineage>
        <taxon>Bacteria</taxon>
        <taxon>Bacillati</taxon>
        <taxon>Actinomycetota</taxon>
        <taxon>Actinomycetes</taxon>
        <taxon>Mycobacteriales</taxon>
        <taxon>Nocardiaceae</taxon>
        <taxon>Nocardia</taxon>
    </lineage>
</organism>
<accession>A0A917RW33</accession>
<sequence>MSWEDQHLRTAILHTVLDRAADDPARPDLFDDIPHLDRLFGGPRGVLAALRYRWNIHLDAKLELDPGRCWTTEEARLELAAEQPVLYAVLDARTASPVPVS</sequence>
<reference evidence="1" key="2">
    <citation type="submission" date="2020-09" db="EMBL/GenBank/DDBJ databases">
        <authorList>
            <person name="Sun Q."/>
            <person name="Zhou Y."/>
        </authorList>
    </citation>
    <scope>NUCLEOTIDE SEQUENCE</scope>
    <source>
        <strain evidence="1">CGMCC 4.3508</strain>
    </source>
</reference>
<evidence type="ECO:0000313" key="2">
    <source>
        <dbReference type="Proteomes" id="UP000638263"/>
    </source>
</evidence>
<reference evidence="1" key="1">
    <citation type="journal article" date="2014" name="Int. J. Syst. Evol. Microbiol.">
        <title>Complete genome sequence of Corynebacterium casei LMG S-19264T (=DSM 44701T), isolated from a smear-ripened cheese.</title>
        <authorList>
            <consortium name="US DOE Joint Genome Institute (JGI-PGF)"/>
            <person name="Walter F."/>
            <person name="Albersmeier A."/>
            <person name="Kalinowski J."/>
            <person name="Ruckert C."/>
        </authorList>
    </citation>
    <scope>NUCLEOTIDE SEQUENCE</scope>
    <source>
        <strain evidence="1">CGMCC 4.3508</strain>
    </source>
</reference>
<comment type="caution">
    <text evidence="1">The sequence shown here is derived from an EMBL/GenBank/DDBJ whole genome shotgun (WGS) entry which is preliminary data.</text>
</comment>
<protein>
    <submittedName>
        <fullName evidence="1">Uncharacterized protein</fullName>
    </submittedName>
</protein>
<proteinExistence type="predicted"/>
<name>A0A917RW33_9NOCA</name>
<gene>
    <name evidence="1" type="ORF">GCM10011588_61390</name>
</gene>